<reference evidence="1" key="1">
    <citation type="submission" date="2019-12" db="EMBL/GenBank/DDBJ databases">
        <title>Genome sequencing and annotation of Brassica cretica.</title>
        <authorList>
            <person name="Studholme D.J."/>
            <person name="Sarris P."/>
        </authorList>
    </citation>
    <scope>NUCLEOTIDE SEQUENCE</scope>
    <source>
        <strain evidence="1">PFS-109/04</strain>
        <tissue evidence="1">Leaf</tissue>
    </source>
</reference>
<comment type="caution">
    <text evidence="1">The sequence shown here is derived from an EMBL/GenBank/DDBJ whole genome shotgun (WGS) entry which is preliminary data.</text>
</comment>
<organism evidence="1 2">
    <name type="scientific">Brassica cretica</name>
    <name type="common">Mustard</name>
    <dbReference type="NCBI Taxonomy" id="69181"/>
    <lineage>
        <taxon>Eukaryota</taxon>
        <taxon>Viridiplantae</taxon>
        <taxon>Streptophyta</taxon>
        <taxon>Embryophyta</taxon>
        <taxon>Tracheophyta</taxon>
        <taxon>Spermatophyta</taxon>
        <taxon>Magnoliopsida</taxon>
        <taxon>eudicotyledons</taxon>
        <taxon>Gunneridae</taxon>
        <taxon>Pentapetalae</taxon>
        <taxon>rosids</taxon>
        <taxon>malvids</taxon>
        <taxon>Brassicales</taxon>
        <taxon>Brassicaceae</taxon>
        <taxon>Brassiceae</taxon>
        <taxon>Brassica</taxon>
    </lineage>
</organism>
<accession>A0A8S9NYJ1</accession>
<evidence type="ECO:0000313" key="2">
    <source>
        <dbReference type="Proteomes" id="UP000712600"/>
    </source>
</evidence>
<sequence length="324" mass="35328">MSQDWKAGEYCSSELSVDCLRVSYRTWAAWALDVMIVGGPMDPGVTWRVLISLGPGEPGIKVLKGPHSAIPGEATLGTCWGIAFNRSEACHYRVPVLHAAFWRKPLSGLEGAGVDLHLLIACLSFIFGIFSFVDDTHVASDWKAGEYCSSELSVDCLRVSYRTWAAWALDVMIVGGPMDPGVTWRVLISLGPGEPGIKVLKGPHSAIPGEATLGTCWGIAFNRSEACHYRVPVLHAAFWRKPLSGLEGAGVGENPSARRCCFPRLEKHDIIRGLGSIDSTLGLAQTHSYLMSHTRFVFAWSYHLSLRVGQDQRSLGPDPSRLPL</sequence>
<proteinExistence type="predicted"/>
<gene>
    <name evidence="1" type="ORF">F2Q69_00006283</name>
</gene>
<evidence type="ECO:0000313" key="1">
    <source>
        <dbReference type="EMBL" id="KAF3507475.1"/>
    </source>
</evidence>
<dbReference type="AlphaFoldDB" id="A0A8S9NYJ1"/>
<protein>
    <submittedName>
        <fullName evidence="1">Uncharacterized protein</fullName>
    </submittedName>
</protein>
<dbReference type="EMBL" id="QGKX02001521">
    <property type="protein sequence ID" value="KAF3507475.1"/>
    <property type="molecule type" value="Genomic_DNA"/>
</dbReference>
<dbReference type="Proteomes" id="UP000712600">
    <property type="component" value="Unassembled WGS sequence"/>
</dbReference>
<name>A0A8S9NYJ1_BRACR</name>